<sequence length="333" mass="37112">MVSSSNVSTPSPSFSEYSFPSHRLRALEDGSKTPLVLVACGSFSPITHMHLRMFEMAVDHVKQGMSEFEVVGGYMSPVSDRYNKAGLASAAHRVRMCELACDETSDWLMVDPWEAIQPEYQPTAVVLDHIAHEINHNLGGIPYPPPPPPPANRLTVPPTATSTPRKPARVMLLGGSDLLQTMSQPGVWSQSDLNHILTTHGLFIIERSGSDISDALAPLKEWSDAMGKNWMENIHVVRQLIANDISSTRIRQFLRQGMSVQYLLPNVVIEYIRERGLYREVEGFRESRASSMPPLRREAVDRAVRERRVVVEVDGAEGNGDKDGEEETRGRKT</sequence>
<dbReference type="GO" id="GO:0009435">
    <property type="term" value="P:NAD+ biosynthetic process"/>
    <property type="evidence" value="ECO:0007669"/>
    <property type="project" value="UniProtKB-UniPathway"/>
</dbReference>
<dbReference type="InterPro" id="IPR005248">
    <property type="entry name" value="NadD/NMNAT"/>
</dbReference>
<evidence type="ECO:0000256" key="3">
    <source>
        <dbReference type="ARBA" id="ARBA00007064"/>
    </source>
</evidence>
<dbReference type="STRING" id="1336337.A0A3N4J6R2"/>
<dbReference type="InterPro" id="IPR014729">
    <property type="entry name" value="Rossmann-like_a/b/a_fold"/>
</dbReference>
<keyword evidence="16" id="KW-1185">Reference proteome</keyword>
<organism evidence="15 16">
    <name type="scientific">Choiromyces venosus 120613-1</name>
    <dbReference type="NCBI Taxonomy" id="1336337"/>
    <lineage>
        <taxon>Eukaryota</taxon>
        <taxon>Fungi</taxon>
        <taxon>Dikarya</taxon>
        <taxon>Ascomycota</taxon>
        <taxon>Pezizomycotina</taxon>
        <taxon>Pezizomycetes</taxon>
        <taxon>Pezizales</taxon>
        <taxon>Tuberaceae</taxon>
        <taxon>Choiromyces</taxon>
    </lineage>
</organism>
<evidence type="ECO:0000256" key="9">
    <source>
        <dbReference type="ARBA" id="ARBA00023027"/>
    </source>
</evidence>
<evidence type="ECO:0000256" key="11">
    <source>
        <dbReference type="ARBA" id="ARBA00049001"/>
    </source>
</evidence>
<keyword evidence="6 12" id="KW-0548">Nucleotidyltransferase</keyword>
<dbReference type="Pfam" id="PF01467">
    <property type="entry name" value="CTP_transf_like"/>
    <property type="match status" value="1"/>
</dbReference>
<dbReference type="Gene3D" id="3.40.50.620">
    <property type="entry name" value="HUPs"/>
    <property type="match status" value="1"/>
</dbReference>
<evidence type="ECO:0000256" key="13">
    <source>
        <dbReference type="SAM" id="MobiDB-lite"/>
    </source>
</evidence>
<dbReference type="AlphaFoldDB" id="A0A3N4J6R2"/>
<comment type="catalytic activity">
    <reaction evidence="11 12">
        <text>beta-nicotinamide D-ribonucleotide + ATP + H(+) = diphosphate + NAD(+)</text>
        <dbReference type="Rhea" id="RHEA:21360"/>
        <dbReference type="ChEBI" id="CHEBI:14649"/>
        <dbReference type="ChEBI" id="CHEBI:15378"/>
        <dbReference type="ChEBI" id="CHEBI:30616"/>
        <dbReference type="ChEBI" id="CHEBI:33019"/>
        <dbReference type="ChEBI" id="CHEBI:57540"/>
        <dbReference type="EC" id="2.7.7.1"/>
    </reaction>
</comment>
<dbReference type="InterPro" id="IPR051182">
    <property type="entry name" value="Euk_NMN_adenylyltrnsfrase"/>
</dbReference>
<keyword evidence="7 12" id="KW-0547">Nucleotide-binding</keyword>
<comment type="similarity">
    <text evidence="3 12">Belongs to the eukaryotic NMN adenylyltransferase family.</text>
</comment>
<evidence type="ECO:0000256" key="10">
    <source>
        <dbReference type="ARBA" id="ARBA00048721"/>
    </source>
</evidence>
<keyword evidence="9 12" id="KW-0520">NAD</keyword>
<protein>
    <recommendedName>
        <fullName evidence="12">Nicotinamide-nucleotide adenylyltransferase</fullName>
        <ecNumber evidence="12">2.7.7.1</ecNumber>
        <ecNumber evidence="12">2.7.7.18</ecNumber>
    </recommendedName>
</protein>
<dbReference type="EC" id="2.7.7.18" evidence="12"/>
<dbReference type="Proteomes" id="UP000276215">
    <property type="component" value="Unassembled WGS sequence"/>
</dbReference>
<evidence type="ECO:0000256" key="7">
    <source>
        <dbReference type="ARBA" id="ARBA00022741"/>
    </source>
</evidence>
<dbReference type="UniPathway" id="UPA00253">
    <property type="reaction ID" value="UER00332"/>
</dbReference>
<dbReference type="CDD" id="cd09286">
    <property type="entry name" value="NMNAT_Eukarya"/>
    <property type="match status" value="1"/>
</dbReference>
<evidence type="ECO:0000313" key="16">
    <source>
        <dbReference type="Proteomes" id="UP000276215"/>
    </source>
</evidence>
<comment type="catalytic activity">
    <reaction evidence="10 12">
        <text>nicotinate beta-D-ribonucleotide + ATP + H(+) = deamido-NAD(+) + diphosphate</text>
        <dbReference type="Rhea" id="RHEA:22860"/>
        <dbReference type="ChEBI" id="CHEBI:15378"/>
        <dbReference type="ChEBI" id="CHEBI:30616"/>
        <dbReference type="ChEBI" id="CHEBI:33019"/>
        <dbReference type="ChEBI" id="CHEBI:57502"/>
        <dbReference type="ChEBI" id="CHEBI:58437"/>
        <dbReference type="EC" id="2.7.7.18"/>
    </reaction>
</comment>
<dbReference type="InterPro" id="IPR045094">
    <property type="entry name" value="NMNAT_euk"/>
</dbReference>
<dbReference type="PANTHER" id="PTHR12039">
    <property type="entry name" value="NICOTINAMIDE MONONUCLEOTIDE ADENYLYLTRANSFERASE"/>
    <property type="match status" value="1"/>
</dbReference>
<accession>A0A3N4J6R2</accession>
<keyword evidence="4 12" id="KW-0662">Pyridine nucleotide biosynthesis</keyword>
<evidence type="ECO:0000256" key="5">
    <source>
        <dbReference type="ARBA" id="ARBA00022679"/>
    </source>
</evidence>
<dbReference type="InterPro" id="IPR004821">
    <property type="entry name" value="Cyt_trans-like"/>
</dbReference>
<proteinExistence type="inferred from homology"/>
<dbReference type="EC" id="2.7.7.1" evidence="12"/>
<feature type="compositionally biased region" description="Basic and acidic residues" evidence="13">
    <location>
        <begin position="319"/>
        <end position="333"/>
    </location>
</feature>
<name>A0A3N4J6R2_9PEZI</name>
<keyword evidence="8 12" id="KW-0067">ATP-binding</keyword>
<evidence type="ECO:0000256" key="1">
    <source>
        <dbReference type="ARBA" id="ARBA00004658"/>
    </source>
</evidence>
<dbReference type="NCBIfam" id="TIGR00482">
    <property type="entry name" value="nicotinate (nicotinamide) nucleotide adenylyltransferase"/>
    <property type="match status" value="1"/>
</dbReference>
<dbReference type="PANTHER" id="PTHR12039:SF0">
    <property type="entry name" value="NICOTINAMIDE-NUCLEOTIDE ADENYLYLTRANSFERASE"/>
    <property type="match status" value="1"/>
</dbReference>
<dbReference type="FunFam" id="3.40.50.620:FF:000181">
    <property type="entry name" value="Nicotinamide/nicotinic acid mononucleotide adenylyltransferase 3"/>
    <property type="match status" value="1"/>
</dbReference>
<evidence type="ECO:0000256" key="6">
    <source>
        <dbReference type="ARBA" id="ARBA00022695"/>
    </source>
</evidence>
<evidence type="ECO:0000256" key="8">
    <source>
        <dbReference type="ARBA" id="ARBA00022840"/>
    </source>
</evidence>
<dbReference type="GO" id="GO:0000309">
    <property type="term" value="F:nicotinamide-nucleotide adenylyltransferase activity"/>
    <property type="evidence" value="ECO:0007669"/>
    <property type="project" value="UniProtKB-EC"/>
</dbReference>
<dbReference type="EMBL" id="ML120444">
    <property type="protein sequence ID" value="RPA93983.1"/>
    <property type="molecule type" value="Genomic_DNA"/>
</dbReference>
<reference evidence="15 16" key="1">
    <citation type="journal article" date="2018" name="Nat. Ecol. Evol.">
        <title>Pezizomycetes genomes reveal the molecular basis of ectomycorrhizal truffle lifestyle.</title>
        <authorList>
            <person name="Murat C."/>
            <person name="Payen T."/>
            <person name="Noel B."/>
            <person name="Kuo A."/>
            <person name="Morin E."/>
            <person name="Chen J."/>
            <person name="Kohler A."/>
            <person name="Krizsan K."/>
            <person name="Balestrini R."/>
            <person name="Da Silva C."/>
            <person name="Montanini B."/>
            <person name="Hainaut M."/>
            <person name="Levati E."/>
            <person name="Barry K.W."/>
            <person name="Belfiori B."/>
            <person name="Cichocki N."/>
            <person name="Clum A."/>
            <person name="Dockter R.B."/>
            <person name="Fauchery L."/>
            <person name="Guy J."/>
            <person name="Iotti M."/>
            <person name="Le Tacon F."/>
            <person name="Lindquist E.A."/>
            <person name="Lipzen A."/>
            <person name="Malagnac F."/>
            <person name="Mello A."/>
            <person name="Molinier V."/>
            <person name="Miyauchi S."/>
            <person name="Poulain J."/>
            <person name="Riccioni C."/>
            <person name="Rubini A."/>
            <person name="Sitrit Y."/>
            <person name="Splivallo R."/>
            <person name="Traeger S."/>
            <person name="Wang M."/>
            <person name="Zifcakova L."/>
            <person name="Wipf D."/>
            <person name="Zambonelli A."/>
            <person name="Paolocci F."/>
            <person name="Nowrousian M."/>
            <person name="Ottonello S."/>
            <person name="Baldrian P."/>
            <person name="Spatafora J.W."/>
            <person name="Henrissat B."/>
            <person name="Nagy L.G."/>
            <person name="Aury J.M."/>
            <person name="Wincker P."/>
            <person name="Grigoriev I.V."/>
            <person name="Bonfante P."/>
            <person name="Martin F.M."/>
        </authorList>
    </citation>
    <scope>NUCLEOTIDE SEQUENCE [LARGE SCALE GENOMIC DNA]</scope>
    <source>
        <strain evidence="15 16">120613-1</strain>
    </source>
</reference>
<gene>
    <name evidence="15" type="ORF">L873DRAFT_1830483</name>
</gene>
<evidence type="ECO:0000256" key="12">
    <source>
        <dbReference type="RuleBase" id="RU362021"/>
    </source>
</evidence>
<feature type="region of interest" description="Disordered" evidence="13">
    <location>
        <begin position="312"/>
        <end position="333"/>
    </location>
</feature>
<evidence type="ECO:0000256" key="4">
    <source>
        <dbReference type="ARBA" id="ARBA00022642"/>
    </source>
</evidence>
<dbReference type="GO" id="GO:0005524">
    <property type="term" value="F:ATP binding"/>
    <property type="evidence" value="ECO:0007669"/>
    <property type="project" value="UniProtKB-KW"/>
</dbReference>
<comment type="pathway">
    <text evidence="2">Cofactor biosynthesis; NAD(+) biosynthesis; deamido-NAD(+) from nicotinate D-ribonucleotide: step 1/1.</text>
</comment>
<evidence type="ECO:0000259" key="14">
    <source>
        <dbReference type="Pfam" id="PF01467"/>
    </source>
</evidence>
<dbReference type="GO" id="GO:0004515">
    <property type="term" value="F:nicotinate-nucleotide adenylyltransferase activity"/>
    <property type="evidence" value="ECO:0007669"/>
    <property type="project" value="UniProtKB-EC"/>
</dbReference>
<dbReference type="OrthoDB" id="422187at2759"/>
<evidence type="ECO:0000256" key="2">
    <source>
        <dbReference type="ARBA" id="ARBA00005019"/>
    </source>
</evidence>
<dbReference type="SUPFAM" id="SSF52374">
    <property type="entry name" value="Nucleotidylyl transferase"/>
    <property type="match status" value="1"/>
</dbReference>
<keyword evidence="5 12" id="KW-0808">Transferase</keyword>
<evidence type="ECO:0000313" key="15">
    <source>
        <dbReference type="EMBL" id="RPA93983.1"/>
    </source>
</evidence>
<feature type="domain" description="Cytidyltransferase-like" evidence="14">
    <location>
        <begin position="38"/>
        <end position="252"/>
    </location>
</feature>
<comment type="pathway">
    <text evidence="1 12">Cofactor biosynthesis; NAD(+) biosynthesis; NAD(+) from nicotinamide D-ribonucleotide: step 1/1.</text>
</comment>